<keyword evidence="3" id="KW-1133">Transmembrane helix</keyword>
<accession>A0A063XZ94</accession>
<dbReference type="RefSeq" id="WP_036548496.1">
    <property type="nucleotide sequence ID" value="NZ_JMSZ01000032.1"/>
</dbReference>
<gene>
    <name evidence="6" type="ORF">ADINL_2552</name>
</gene>
<name>A0A063XZ94_9GAMM</name>
<evidence type="ECO:0000256" key="3">
    <source>
        <dbReference type="ARBA" id="ARBA00022989"/>
    </source>
</evidence>
<evidence type="ECO:0000256" key="1">
    <source>
        <dbReference type="ARBA" id="ARBA00004167"/>
    </source>
</evidence>
<dbReference type="GO" id="GO:0005886">
    <property type="term" value="C:plasma membrane"/>
    <property type="evidence" value="ECO:0007669"/>
    <property type="project" value="InterPro"/>
</dbReference>
<organism evidence="6 7">
    <name type="scientific">Nitrincola lacisaponensis</name>
    <dbReference type="NCBI Taxonomy" id="267850"/>
    <lineage>
        <taxon>Bacteria</taxon>
        <taxon>Pseudomonadati</taxon>
        <taxon>Pseudomonadota</taxon>
        <taxon>Gammaproteobacteria</taxon>
        <taxon>Oceanospirillales</taxon>
        <taxon>Oceanospirillaceae</taxon>
        <taxon>Nitrincola</taxon>
    </lineage>
</organism>
<evidence type="ECO:0000259" key="5">
    <source>
        <dbReference type="Pfam" id="PF04357"/>
    </source>
</evidence>
<keyword evidence="4" id="KW-0472">Membrane</keyword>
<dbReference type="Proteomes" id="UP000027318">
    <property type="component" value="Unassembled WGS sequence"/>
</dbReference>
<evidence type="ECO:0000256" key="2">
    <source>
        <dbReference type="ARBA" id="ARBA00022692"/>
    </source>
</evidence>
<evidence type="ECO:0000313" key="7">
    <source>
        <dbReference type="Proteomes" id="UP000027318"/>
    </source>
</evidence>
<reference evidence="6 7" key="1">
    <citation type="journal article" date="2005" name="Int. J. Syst. Evol. Microbiol.">
        <title>Nitrincola lacisaponensis gen. nov., sp. nov., a novel alkaliphilic bacterium isolated from an alkaline, saline lake.</title>
        <authorList>
            <person name="Dimitriu P.A."/>
            <person name="Shukla S.K."/>
            <person name="Conradt J."/>
            <person name="Marquez M.C."/>
            <person name="Ventosa A."/>
            <person name="Maglia A."/>
            <person name="Peyton B.M."/>
            <person name="Pinkart H.C."/>
            <person name="Mormile M.R."/>
        </authorList>
    </citation>
    <scope>NUCLEOTIDE SEQUENCE [LARGE SCALE GENOMIC DNA]</scope>
    <source>
        <strain evidence="6 7">4CA</strain>
    </source>
</reference>
<keyword evidence="7" id="KW-1185">Reference proteome</keyword>
<evidence type="ECO:0000313" key="6">
    <source>
        <dbReference type="EMBL" id="KDE39423.1"/>
    </source>
</evidence>
<dbReference type="Pfam" id="PF04357">
    <property type="entry name" value="TamB"/>
    <property type="match status" value="1"/>
</dbReference>
<dbReference type="GO" id="GO:0009306">
    <property type="term" value="P:protein secretion"/>
    <property type="evidence" value="ECO:0007669"/>
    <property type="project" value="InterPro"/>
</dbReference>
<dbReference type="PANTHER" id="PTHR36985:SF1">
    <property type="entry name" value="TRANSLOCATION AND ASSEMBLY MODULE SUBUNIT TAMB"/>
    <property type="match status" value="1"/>
</dbReference>
<protein>
    <submittedName>
        <fullName evidence="6">Putative exported protein</fullName>
    </submittedName>
</protein>
<dbReference type="PANTHER" id="PTHR36985">
    <property type="entry name" value="TRANSLOCATION AND ASSEMBLY MODULE SUBUNIT TAMB"/>
    <property type="match status" value="1"/>
</dbReference>
<dbReference type="GO" id="GO:0097347">
    <property type="term" value="C:TAM protein secretion complex"/>
    <property type="evidence" value="ECO:0007669"/>
    <property type="project" value="TreeGrafter"/>
</dbReference>
<proteinExistence type="predicted"/>
<dbReference type="STRING" id="267850.ADINL_2552"/>
<dbReference type="AlphaFoldDB" id="A0A063XZ94"/>
<comment type="subcellular location">
    <subcellularLocation>
        <location evidence="1">Membrane</location>
        <topology evidence="1">Single-pass membrane protein</topology>
    </subcellularLocation>
</comment>
<evidence type="ECO:0000256" key="4">
    <source>
        <dbReference type="ARBA" id="ARBA00023136"/>
    </source>
</evidence>
<sequence length="1202" mass="131489">MSWKRLLLLPVLLILLLIYLVLAMLFLPGIPALALKLGQNFLPPEVQVGSVSGALAGDLILEDVRFAQDDTAFSLERLVLEWRPSCLLRQQLCLDDIQLQGVRLSLPQTESDQTEDAADFVMPELPDIQLPVAFQLKKLRVEDIQLNLGEQQFNLAQIALSAHTDGDLWVVDSLRLQQGNTWVEWQAQLRPVGQYDLSSNLNWFIEVADIEAIINQDLDLPLTAPILGGLVLSGNADHLDVHLENQLATDLTGPISLKLRSWVQPYDEYLNLESLELQLSDTEAMISLSGQLEKWMDPELSLELEWQALQYPLLALEAPAMVQLPQGYAQLQGRLSAYLMTLDTEITGHDLPDVHLRFEGAGDLQSLAHFELNAALLGGEVALEGGVNWADQLAWNTRVWLRQLNPGQFNPELEGLVNLELTSRGSLTETGPDVRAELIALTGELRDQPLQGQGVVHYTPERIQIDSLGLSLGRNGINLQGSLRNEQLAMQFQLDAPDLSMALPDASGTLSASGEVTGAMTTPAIRADIQGTDLRYQDNRILQLGGRVQADLSGAQPSELQLELNDLLAAGQVLQRISLTGRGRPESHRLQLEVEGEPLVMDLSIEGGWQAAQSRYAGQLSRLSLSRQEIGQWLQSSATEFSVQAPAFRVGQLCLEQTEGDAVLCLTAQRNTSDRLSAEFSLSQLSLSLLDPFLQGNQIDSDLNISGNFSQQGSQQPRAEVLLTTRAGRLITPADQPDFDLDPIRLEASLASDRLTAELSALFSELEGRIQANLSVDQLSSRQRLQGDLDVLMNDLTLVSVFVPALQQVEGQLQGRLLLGGSVTQPEISGSLNLRDASMDLPAQGIRLSPLRLAIQAEGEQAERLILDGLVGSGDGEIRLQGEYNLVSLEGQLTIQGNDFEAMATEINLLISPDLLIRVDDAIRVGGSVTVPFAHITPPRQQMQNVVRASDDVVFVDDPEEMLTDRNLPLLTDLELILGDSVVVDAFGFKGRLLGRLRIQDDAVSATRASGSIQVESGDYRLFGQDMTIQRGNLIFSGGPIENPGLDLRVSRTVDTVEAGARISGTLQVPEFTLFSTPAMPDSSIMSYLILGRGPGDSSASEQSMMLQAAMALSMQGGNTITGQLREELNLDEFGFSSDDAGDSAFFIGKYLTPRLYIRYGVSLLESVEVLTLSYRLSSMWKVETQSSSVGSGADFFYTRER</sequence>
<dbReference type="InterPro" id="IPR007452">
    <property type="entry name" value="TamB_C"/>
</dbReference>
<feature type="domain" description="Translocation and assembly module TamB C-terminal" evidence="5">
    <location>
        <begin position="873"/>
        <end position="1201"/>
    </location>
</feature>
<comment type="caution">
    <text evidence="6">The sequence shown here is derived from an EMBL/GenBank/DDBJ whole genome shotgun (WGS) entry which is preliminary data.</text>
</comment>
<dbReference type="OrthoDB" id="5555605at2"/>
<dbReference type="EMBL" id="JMSZ01000032">
    <property type="protein sequence ID" value="KDE39423.1"/>
    <property type="molecule type" value="Genomic_DNA"/>
</dbReference>
<keyword evidence="2" id="KW-0812">Transmembrane</keyword>